<dbReference type="WBParaSite" id="HPLM_0000997901-mRNA-1">
    <property type="protein sequence ID" value="HPLM_0000997901-mRNA-1"/>
    <property type="gene ID" value="HPLM_0000997901"/>
</dbReference>
<name>A0A0N4WGM9_HAEPC</name>
<accession>A0A0N4WGM9</accession>
<sequence>LTWQSSNRIGCVVVPCWNSWTVVVCEYNPGGDLPGEVIYDEGDPCTKDADCQCSDCICSRDEAFCIAP</sequence>
<dbReference type="AlphaFoldDB" id="A0A0N4WGM9"/>
<dbReference type="Gene3D" id="3.40.33.10">
    <property type="entry name" value="CAP"/>
    <property type="match status" value="1"/>
</dbReference>
<proteinExistence type="predicted"/>
<dbReference type="InterPro" id="IPR035940">
    <property type="entry name" value="CAP_sf"/>
</dbReference>
<protein>
    <submittedName>
        <fullName evidence="1">SCP domain-containing protein</fullName>
    </submittedName>
</protein>
<dbReference type="SUPFAM" id="SSF55797">
    <property type="entry name" value="PR-1-like"/>
    <property type="match status" value="1"/>
</dbReference>
<organism evidence="1">
    <name type="scientific">Haemonchus placei</name>
    <name type="common">Barber's pole worm</name>
    <dbReference type="NCBI Taxonomy" id="6290"/>
    <lineage>
        <taxon>Eukaryota</taxon>
        <taxon>Metazoa</taxon>
        <taxon>Ecdysozoa</taxon>
        <taxon>Nematoda</taxon>
        <taxon>Chromadorea</taxon>
        <taxon>Rhabditida</taxon>
        <taxon>Rhabditina</taxon>
        <taxon>Rhabditomorpha</taxon>
        <taxon>Strongyloidea</taxon>
        <taxon>Trichostrongylidae</taxon>
        <taxon>Haemonchus</taxon>
    </lineage>
</organism>
<evidence type="ECO:0000313" key="1">
    <source>
        <dbReference type="WBParaSite" id="HPLM_0000997901-mRNA-1"/>
    </source>
</evidence>
<reference evidence="1" key="1">
    <citation type="submission" date="2017-02" db="UniProtKB">
        <authorList>
            <consortium name="WormBaseParasite"/>
        </authorList>
    </citation>
    <scope>IDENTIFICATION</scope>
</reference>